<dbReference type="eggNOG" id="ENOG50323QT">
    <property type="taxonomic scope" value="Bacteria"/>
</dbReference>
<name>U5EGH1_NOCAS</name>
<sequence>MVVVVTVVGRVPMAVVDVVDVVAVRYRDMAAARAVRVLVRGALDVRRGLALVEVAVVFAMQVPVVDVVHVVAVRNRDMPTAGAVDVGVFRMLYVCRCHRLSLVLVPVDCRWSTLDINSCA</sequence>
<evidence type="ECO:0000313" key="2">
    <source>
        <dbReference type="Proteomes" id="UP000017048"/>
    </source>
</evidence>
<dbReference type="EMBL" id="BAFO02000031">
    <property type="protein sequence ID" value="GAD85493.1"/>
    <property type="molecule type" value="Genomic_DNA"/>
</dbReference>
<keyword evidence="2" id="KW-1185">Reference proteome</keyword>
<comment type="caution">
    <text evidence="1">The sequence shown here is derived from an EMBL/GenBank/DDBJ whole genome shotgun (WGS) entry which is preliminary data.</text>
</comment>
<dbReference type="Proteomes" id="UP000017048">
    <property type="component" value="Unassembled WGS sequence"/>
</dbReference>
<gene>
    <name evidence="1" type="ORF">NCAST_31_01890</name>
</gene>
<protein>
    <submittedName>
        <fullName evidence="1">Uncharacterized protein</fullName>
    </submittedName>
</protein>
<accession>U5EGH1</accession>
<dbReference type="AlphaFoldDB" id="U5EGH1"/>
<evidence type="ECO:0000313" key="1">
    <source>
        <dbReference type="EMBL" id="GAD85493.1"/>
    </source>
</evidence>
<proteinExistence type="predicted"/>
<organism evidence="1 2">
    <name type="scientific">Nocardia asteroides NBRC 15531</name>
    <dbReference type="NCBI Taxonomy" id="1110697"/>
    <lineage>
        <taxon>Bacteria</taxon>
        <taxon>Bacillati</taxon>
        <taxon>Actinomycetota</taxon>
        <taxon>Actinomycetes</taxon>
        <taxon>Mycobacteriales</taxon>
        <taxon>Nocardiaceae</taxon>
        <taxon>Nocardia</taxon>
    </lineage>
</organism>
<reference evidence="1 2" key="1">
    <citation type="journal article" date="2014" name="BMC Genomics">
        <title>Genome based analysis of type-I polyketide synthase and nonribosomal peptide synthetase gene clusters in seven strains of five representative Nocardia species.</title>
        <authorList>
            <person name="Komaki H."/>
            <person name="Ichikawa N."/>
            <person name="Hosoyama A."/>
            <person name="Takahashi-Nakaguchi A."/>
            <person name="Matsuzawa T."/>
            <person name="Suzuki K."/>
            <person name="Fujita N."/>
            <person name="Gonoi T."/>
        </authorList>
    </citation>
    <scope>NUCLEOTIDE SEQUENCE [LARGE SCALE GENOMIC DNA]</scope>
    <source>
        <strain evidence="1 2">NBRC 15531</strain>
    </source>
</reference>